<keyword evidence="8" id="KW-1185">Reference proteome</keyword>
<sequence length="170" mass="18869">MKSELDSSGFPTNGRIAAIDFGSVRIGVAICDPDRILASPYEVHSAIDWQQDGEYYRNLIKAERVVAFVVGLPIHLDGGESEKSAQCRDFARWLAQETGRRVQLFDERFTTADASNRMAVAGYTRNKKKKRIDAVAALVLLESFIEACRYRGKIAGESALDRPAENEGLD</sequence>
<feature type="domain" description="YqgF/RNase H-like" evidence="6">
    <location>
        <begin position="14"/>
        <end position="114"/>
    </location>
</feature>
<evidence type="ECO:0000256" key="2">
    <source>
        <dbReference type="ARBA" id="ARBA00022517"/>
    </source>
</evidence>
<dbReference type="SUPFAM" id="SSF53098">
    <property type="entry name" value="Ribonuclease H-like"/>
    <property type="match status" value="1"/>
</dbReference>
<name>A0A5C6DXK2_9BACT</name>
<comment type="caution">
    <text evidence="7">The sequence shown here is derived from an EMBL/GenBank/DDBJ whole genome shotgun (WGS) entry which is preliminary data.</text>
</comment>
<evidence type="ECO:0000256" key="1">
    <source>
        <dbReference type="ARBA" id="ARBA00022490"/>
    </source>
</evidence>
<dbReference type="Proteomes" id="UP000319143">
    <property type="component" value="Unassembled WGS sequence"/>
</dbReference>
<dbReference type="NCBIfam" id="TIGR00250">
    <property type="entry name" value="RNAse_H_YqgF"/>
    <property type="match status" value="1"/>
</dbReference>
<dbReference type="InterPro" id="IPR037027">
    <property type="entry name" value="YqgF/RNaseH-like_dom_sf"/>
</dbReference>
<dbReference type="PANTHER" id="PTHR33317:SF4">
    <property type="entry name" value="POLYNUCLEOTIDYL TRANSFERASE, RIBONUCLEASE H-LIKE SUPERFAMILY PROTEIN"/>
    <property type="match status" value="1"/>
</dbReference>
<comment type="function">
    <text evidence="5">Could be a nuclease involved in processing of the 5'-end of pre-16S rRNA.</text>
</comment>
<dbReference type="SMART" id="SM00732">
    <property type="entry name" value="YqgFc"/>
    <property type="match status" value="1"/>
</dbReference>
<dbReference type="EMBL" id="SJPV01000002">
    <property type="protein sequence ID" value="TWU40964.1"/>
    <property type="molecule type" value="Genomic_DNA"/>
</dbReference>
<dbReference type="InterPro" id="IPR006641">
    <property type="entry name" value="YqgF/RNaseH-like_dom"/>
</dbReference>
<dbReference type="InterPro" id="IPR012337">
    <property type="entry name" value="RNaseH-like_sf"/>
</dbReference>
<dbReference type="HAMAP" id="MF_00651">
    <property type="entry name" value="Nuclease_YqgF"/>
    <property type="match status" value="1"/>
</dbReference>
<dbReference type="GO" id="GO:0005829">
    <property type="term" value="C:cytosol"/>
    <property type="evidence" value="ECO:0007669"/>
    <property type="project" value="TreeGrafter"/>
</dbReference>
<evidence type="ECO:0000256" key="3">
    <source>
        <dbReference type="ARBA" id="ARBA00022722"/>
    </source>
</evidence>
<dbReference type="InterPro" id="IPR005227">
    <property type="entry name" value="YqgF"/>
</dbReference>
<accession>A0A5C6DXK2</accession>
<keyword evidence="4 5" id="KW-0378">Hydrolase</keyword>
<evidence type="ECO:0000313" key="7">
    <source>
        <dbReference type="EMBL" id="TWU40964.1"/>
    </source>
</evidence>
<dbReference type="AlphaFoldDB" id="A0A5C6DXK2"/>
<protein>
    <recommendedName>
        <fullName evidence="5">Putative pre-16S rRNA nuclease</fullName>
        <ecNumber evidence="5">3.1.-.-</ecNumber>
    </recommendedName>
</protein>
<comment type="subcellular location">
    <subcellularLocation>
        <location evidence="5">Cytoplasm</location>
    </subcellularLocation>
</comment>
<dbReference type="RefSeq" id="WP_146525477.1">
    <property type="nucleotide sequence ID" value="NZ_SJPV01000002.1"/>
</dbReference>
<dbReference type="CDD" id="cd16964">
    <property type="entry name" value="YqgF"/>
    <property type="match status" value="1"/>
</dbReference>
<dbReference type="GO" id="GO:0004518">
    <property type="term" value="F:nuclease activity"/>
    <property type="evidence" value="ECO:0007669"/>
    <property type="project" value="UniProtKB-KW"/>
</dbReference>
<keyword evidence="1 5" id="KW-0963">Cytoplasm</keyword>
<dbReference type="Gene3D" id="3.30.420.140">
    <property type="entry name" value="YqgF/RNase H-like domain"/>
    <property type="match status" value="1"/>
</dbReference>
<keyword evidence="2 5" id="KW-0690">Ribosome biogenesis</keyword>
<dbReference type="EC" id="3.1.-.-" evidence="5"/>
<reference evidence="7 8" key="1">
    <citation type="submission" date="2019-02" db="EMBL/GenBank/DDBJ databases">
        <title>Deep-cultivation of Planctomycetes and their phenomic and genomic characterization uncovers novel biology.</title>
        <authorList>
            <person name="Wiegand S."/>
            <person name="Jogler M."/>
            <person name="Boedeker C."/>
            <person name="Pinto D."/>
            <person name="Vollmers J."/>
            <person name="Rivas-Marin E."/>
            <person name="Kohn T."/>
            <person name="Peeters S.H."/>
            <person name="Heuer A."/>
            <person name="Rast P."/>
            <person name="Oberbeckmann S."/>
            <person name="Bunk B."/>
            <person name="Jeske O."/>
            <person name="Meyerdierks A."/>
            <person name="Storesund J.E."/>
            <person name="Kallscheuer N."/>
            <person name="Luecker S."/>
            <person name="Lage O.M."/>
            <person name="Pohl T."/>
            <person name="Merkel B.J."/>
            <person name="Hornburger P."/>
            <person name="Mueller R.-W."/>
            <person name="Bruemmer F."/>
            <person name="Labrenz M."/>
            <person name="Spormann A.M."/>
            <person name="Op Den Camp H."/>
            <person name="Overmann J."/>
            <person name="Amann R."/>
            <person name="Jetten M.S.M."/>
            <person name="Mascher T."/>
            <person name="Medema M.H."/>
            <person name="Devos D.P."/>
            <person name="Kaster A.-K."/>
            <person name="Ovreas L."/>
            <person name="Rohde M."/>
            <person name="Galperin M.Y."/>
            <person name="Jogler C."/>
        </authorList>
    </citation>
    <scope>NUCLEOTIDE SEQUENCE [LARGE SCALE GENOMIC DNA]</scope>
    <source>
        <strain evidence="7 8">Poly41</strain>
    </source>
</reference>
<dbReference type="Pfam" id="PF03652">
    <property type="entry name" value="RuvX"/>
    <property type="match status" value="1"/>
</dbReference>
<dbReference type="GO" id="GO:0016788">
    <property type="term" value="F:hydrolase activity, acting on ester bonds"/>
    <property type="evidence" value="ECO:0007669"/>
    <property type="project" value="UniProtKB-UniRule"/>
</dbReference>
<dbReference type="PANTHER" id="PTHR33317">
    <property type="entry name" value="POLYNUCLEOTIDYL TRANSFERASE, RIBONUCLEASE H-LIKE SUPERFAMILY PROTEIN"/>
    <property type="match status" value="1"/>
</dbReference>
<keyword evidence="3 5" id="KW-0540">Nuclease</keyword>
<evidence type="ECO:0000256" key="5">
    <source>
        <dbReference type="HAMAP-Rule" id="MF_00651"/>
    </source>
</evidence>
<dbReference type="GO" id="GO:0000967">
    <property type="term" value="P:rRNA 5'-end processing"/>
    <property type="evidence" value="ECO:0007669"/>
    <property type="project" value="UniProtKB-UniRule"/>
</dbReference>
<gene>
    <name evidence="7" type="primary">yqgF</name>
    <name evidence="7" type="ORF">Poly41_17990</name>
</gene>
<dbReference type="OrthoDB" id="9790539at2"/>
<evidence type="ECO:0000313" key="8">
    <source>
        <dbReference type="Proteomes" id="UP000319143"/>
    </source>
</evidence>
<comment type="similarity">
    <text evidence="5">Belongs to the YqgF HJR family.</text>
</comment>
<evidence type="ECO:0000259" key="6">
    <source>
        <dbReference type="SMART" id="SM00732"/>
    </source>
</evidence>
<organism evidence="7 8">
    <name type="scientific">Novipirellula artificiosorum</name>
    <dbReference type="NCBI Taxonomy" id="2528016"/>
    <lineage>
        <taxon>Bacteria</taxon>
        <taxon>Pseudomonadati</taxon>
        <taxon>Planctomycetota</taxon>
        <taxon>Planctomycetia</taxon>
        <taxon>Pirellulales</taxon>
        <taxon>Pirellulaceae</taxon>
        <taxon>Novipirellula</taxon>
    </lineage>
</organism>
<proteinExistence type="inferred from homology"/>
<evidence type="ECO:0000256" key="4">
    <source>
        <dbReference type="ARBA" id="ARBA00022801"/>
    </source>
</evidence>